<dbReference type="Proteomes" id="UP001206595">
    <property type="component" value="Unassembled WGS sequence"/>
</dbReference>
<dbReference type="AlphaFoldDB" id="A0AAD5E8M5"/>
<organism evidence="4 5">
    <name type="scientific">Umbelopsis ramanniana AG</name>
    <dbReference type="NCBI Taxonomy" id="1314678"/>
    <lineage>
        <taxon>Eukaryota</taxon>
        <taxon>Fungi</taxon>
        <taxon>Fungi incertae sedis</taxon>
        <taxon>Mucoromycota</taxon>
        <taxon>Mucoromycotina</taxon>
        <taxon>Umbelopsidomycetes</taxon>
        <taxon>Umbelopsidales</taxon>
        <taxon>Umbelopsidaceae</taxon>
        <taxon>Umbelopsis</taxon>
    </lineage>
</organism>
<accession>A0AAD5E8M5</accession>
<proteinExistence type="predicted"/>
<feature type="binding site" evidence="1">
    <location>
        <position position="128"/>
    </location>
    <ligand>
        <name>Zn(2+)</name>
        <dbReference type="ChEBI" id="CHEBI:29105"/>
    </ligand>
</feature>
<dbReference type="RefSeq" id="XP_051443364.1">
    <property type="nucleotide sequence ID" value="XM_051590079.1"/>
</dbReference>
<dbReference type="SUPFAM" id="SSF101152">
    <property type="entry name" value="Mob1/phocein"/>
    <property type="match status" value="1"/>
</dbReference>
<dbReference type="PANTHER" id="PTHR22599">
    <property type="entry name" value="MPS ONE BINDER KINASE ACTIVATOR-LIKE MOB"/>
    <property type="match status" value="1"/>
</dbReference>
<feature type="compositionally biased region" description="Polar residues" evidence="2">
    <location>
        <begin position="39"/>
        <end position="51"/>
    </location>
</feature>
<comment type="caution">
    <text evidence="4">The sequence shown here is derived from an EMBL/GenBank/DDBJ whole genome shotgun (WGS) entry which is preliminary data.</text>
</comment>
<feature type="binding site" evidence="1">
    <location>
        <position position="213"/>
    </location>
    <ligand>
        <name>Zn(2+)</name>
        <dbReference type="ChEBI" id="CHEBI:29105"/>
    </ligand>
</feature>
<dbReference type="InterPro" id="IPR036703">
    <property type="entry name" value="MOB_kinase_act_sf"/>
</dbReference>
<evidence type="ECO:0000313" key="4">
    <source>
        <dbReference type="EMBL" id="KAI8578360.1"/>
    </source>
</evidence>
<evidence type="ECO:0000256" key="3">
    <source>
        <dbReference type="SAM" id="Phobius"/>
    </source>
</evidence>
<protein>
    <submittedName>
        <fullName evidence="4">Uncharacterized protein</fullName>
    </submittedName>
</protein>
<dbReference type="SMART" id="SM01388">
    <property type="entry name" value="Mob1_phocein"/>
    <property type="match status" value="1"/>
</dbReference>
<evidence type="ECO:0000256" key="2">
    <source>
        <dbReference type="SAM" id="MobiDB-lite"/>
    </source>
</evidence>
<evidence type="ECO:0000256" key="1">
    <source>
        <dbReference type="PIRSR" id="PIRSR605301-1"/>
    </source>
</evidence>
<evidence type="ECO:0000313" key="5">
    <source>
        <dbReference type="Proteomes" id="UP001206595"/>
    </source>
</evidence>
<feature type="compositionally biased region" description="Low complexity" evidence="2">
    <location>
        <begin position="62"/>
        <end position="76"/>
    </location>
</feature>
<reference evidence="4" key="1">
    <citation type="submission" date="2021-06" db="EMBL/GenBank/DDBJ databases">
        <authorList>
            <consortium name="DOE Joint Genome Institute"/>
            <person name="Mondo S.J."/>
            <person name="Amses K.R."/>
            <person name="Simmons D.R."/>
            <person name="Longcore J.E."/>
            <person name="Seto K."/>
            <person name="Alves G.H."/>
            <person name="Bonds A.E."/>
            <person name="Quandt C.A."/>
            <person name="Davis W.J."/>
            <person name="Chang Y."/>
            <person name="Letcher P.M."/>
            <person name="Powell M.J."/>
            <person name="Kuo A."/>
            <person name="Labutti K."/>
            <person name="Pangilinan J."/>
            <person name="Andreopoulos W."/>
            <person name="Tritt A."/>
            <person name="Riley R."/>
            <person name="Hundley H."/>
            <person name="Johnson J."/>
            <person name="Lipzen A."/>
            <person name="Barry K."/>
            <person name="Berbee M.L."/>
            <person name="Buchler N.E."/>
            <person name="Grigoriev I.V."/>
            <person name="Spatafora J.W."/>
            <person name="Stajich J.E."/>
            <person name="James T.Y."/>
        </authorList>
    </citation>
    <scope>NUCLEOTIDE SEQUENCE</scope>
    <source>
        <strain evidence="4">AG</strain>
    </source>
</reference>
<feature type="binding site" evidence="1">
    <location>
        <position position="208"/>
    </location>
    <ligand>
        <name>Zn(2+)</name>
        <dbReference type="ChEBI" id="CHEBI:29105"/>
    </ligand>
</feature>
<keyword evidence="5" id="KW-1185">Reference proteome</keyword>
<keyword evidence="3" id="KW-0472">Membrane</keyword>
<feature type="region of interest" description="Disordered" evidence="2">
    <location>
        <begin position="37"/>
        <end position="78"/>
    </location>
</feature>
<feature type="binding site" evidence="1">
    <location>
        <position position="133"/>
    </location>
    <ligand>
        <name>Zn(2+)</name>
        <dbReference type="ChEBI" id="CHEBI:29105"/>
    </ligand>
</feature>
<gene>
    <name evidence="4" type="ORF">K450DRAFT_247533</name>
</gene>
<dbReference type="InterPro" id="IPR005301">
    <property type="entry name" value="MOB_kinase_act_fam"/>
</dbReference>
<keyword evidence="3" id="KW-0812">Transmembrane</keyword>
<dbReference type="Gene3D" id="1.20.140.30">
    <property type="entry name" value="MOB kinase activator"/>
    <property type="match status" value="1"/>
</dbReference>
<dbReference type="Pfam" id="PF03637">
    <property type="entry name" value="Mob1_phocein"/>
    <property type="match status" value="1"/>
</dbReference>
<dbReference type="EMBL" id="MU620930">
    <property type="protein sequence ID" value="KAI8578360.1"/>
    <property type="molecule type" value="Genomic_DNA"/>
</dbReference>
<name>A0AAD5E8M5_UMBRA</name>
<keyword evidence="1" id="KW-0862">Zinc</keyword>
<keyword evidence="1" id="KW-0479">Metal-binding</keyword>
<feature type="transmembrane region" description="Helical" evidence="3">
    <location>
        <begin position="7"/>
        <end position="26"/>
    </location>
</feature>
<dbReference type="GeneID" id="75915423"/>
<sequence>MYRMGPLLLSSHYFGYCFILFVSYVHQVKVMSASPKWPRSQSKRSLNSPELNVNDDADQNISSSSSPSMNPNSLTSMRKKAAQMLSTDNLRSISQLPDGESEQDWVTVNLLEFFQHIMALYGTISSYCTPSLCPSMTAGPNYEFFWAQDGKKPIKVSAPHYTELLRSWVIRSLQDDHLVPDHPGEEFSKDFMKKISPIYKRLLRIYAHIYHSHLEQIQALDERLAFDISCKHFIVFSKEFSLIDQNSLAPLSDLIASYAI</sequence>
<keyword evidence="3" id="KW-1133">Transmembrane helix</keyword>
<reference evidence="4" key="2">
    <citation type="journal article" date="2022" name="Proc. Natl. Acad. Sci. U.S.A.">
        <title>Diploid-dominant life cycles characterize the early evolution of Fungi.</title>
        <authorList>
            <person name="Amses K.R."/>
            <person name="Simmons D.R."/>
            <person name="Longcore J.E."/>
            <person name="Mondo S.J."/>
            <person name="Seto K."/>
            <person name="Jeronimo G.H."/>
            <person name="Bonds A.E."/>
            <person name="Quandt C.A."/>
            <person name="Davis W.J."/>
            <person name="Chang Y."/>
            <person name="Federici B.A."/>
            <person name="Kuo A."/>
            <person name="LaButti K."/>
            <person name="Pangilinan J."/>
            <person name="Andreopoulos W."/>
            <person name="Tritt A."/>
            <person name="Riley R."/>
            <person name="Hundley H."/>
            <person name="Johnson J."/>
            <person name="Lipzen A."/>
            <person name="Barry K."/>
            <person name="Lang B.F."/>
            <person name="Cuomo C.A."/>
            <person name="Buchler N.E."/>
            <person name="Grigoriev I.V."/>
            <person name="Spatafora J.W."/>
            <person name="Stajich J.E."/>
            <person name="James T.Y."/>
        </authorList>
    </citation>
    <scope>NUCLEOTIDE SEQUENCE</scope>
    <source>
        <strain evidence="4">AG</strain>
    </source>
</reference>